<reference evidence="2" key="1">
    <citation type="submission" date="2022-07" db="EMBL/GenBank/DDBJ databases">
        <title>Fungi with potential for degradation of polypropylene.</title>
        <authorList>
            <person name="Gostincar C."/>
        </authorList>
    </citation>
    <scope>NUCLEOTIDE SEQUENCE</scope>
    <source>
        <strain evidence="2">EXF-13308</strain>
    </source>
</reference>
<protein>
    <recommendedName>
        <fullName evidence="1">Heterokaryon incompatibility domain-containing protein</fullName>
    </recommendedName>
</protein>
<keyword evidence="3" id="KW-1185">Reference proteome</keyword>
<gene>
    <name evidence="2" type="ORF">NKR23_g4229</name>
</gene>
<dbReference type="AlphaFoldDB" id="A0AA38RVS5"/>
<sequence>MSDQQYKYDRLQAASGGAFRLLYLQPTSGPEVDVVLAESSLETDISYEALSYTWGSADEAHYIQCNGKQLRVTKNCKTALLNLRSSEPRALWVDAICIDQSCVEERNEQVKMMRQIYESASQVIVWLADNSAPLQFGLEVIRIFAKMVREHDNVLPEHEGCQRLMNGDGRVREALTALAEQPWWRRIWVVQEISAAAKAVVRCGNLEVDWDDFQAVAGWVLKTGVKRFPYHLGLIAQRALSMVVLKGRKVVLPSAMLAYENQEATDARDKVFALTGFLRERSGIEVDYSLPVEDVLVLAAAKCLEITQSFDALRPWDFTEDDRVGISRQLPSWVRDISIPRIANKIESWAGYSASKRSKPLYAVHGRELKIRCKIVDEIVFRAAMMTSELEYLYPVLHVWWIAIWSLKIYPTGESLFDVYWQMLSMLSSNKPISGYDEAGLNLTRNIFLRWLNTIAFRNPRMAYAAVRQDQKLLLLQNTLQLPIGLCICTTKKAYAGAVPPMARPGDIIAIPTGATKPYVFRKMESDYYRIIGPCYVHGVMWGEKWMGDGTMAQGEIESDLVELTVT</sequence>
<accession>A0AA38RVS5</accession>
<evidence type="ECO:0000313" key="3">
    <source>
        <dbReference type="Proteomes" id="UP001174694"/>
    </source>
</evidence>
<evidence type="ECO:0000259" key="1">
    <source>
        <dbReference type="Pfam" id="PF06985"/>
    </source>
</evidence>
<dbReference type="Proteomes" id="UP001174694">
    <property type="component" value="Unassembled WGS sequence"/>
</dbReference>
<dbReference type="Pfam" id="PF06985">
    <property type="entry name" value="HET"/>
    <property type="match status" value="1"/>
</dbReference>
<name>A0AA38RVS5_9PEZI</name>
<dbReference type="InterPro" id="IPR010730">
    <property type="entry name" value="HET"/>
</dbReference>
<evidence type="ECO:0000313" key="2">
    <source>
        <dbReference type="EMBL" id="KAJ9149338.1"/>
    </source>
</evidence>
<dbReference type="PANTHER" id="PTHR24148">
    <property type="entry name" value="ANKYRIN REPEAT DOMAIN-CONTAINING PROTEIN 39 HOMOLOG-RELATED"/>
    <property type="match status" value="1"/>
</dbReference>
<organism evidence="2 3">
    <name type="scientific">Pleurostoma richardsiae</name>
    <dbReference type="NCBI Taxonomy" id="41990"/>
    <lineage>
        <taxon>Eukaryota</taxon>
        <taxon>Fungi</taxon>
        <taxon>Dikarya</taxon>
        <taxon>Ascomycota</taxon>
        <taxon>Pezizomycotina</taxon>
        <taxon>Sordariomycetes</taxon>
        <taxon>Sordariomycetidae</taxon>
        <taxon>Calosphaeriales</taxon>
        <taxon>Pleurostomataceae</taxon>
        <taxon>Pleurostoma</taxon>
    </lineage>
</organism>
<feature type="domain" description="Heterokaryon incompatibility" evidence="1">
    <location>
        <begin position="47"/>
        <end position="192"/>
    </location>
</feature>
<dbReference type="PANTHER" id="PTHR24148:SF64">
    <property type="entry name" value="HETEROKARYON INCOMPATIBILITY DOMAIN-CONTAINING PROTEIN"/>
    <property type="match status" value="1"/>
</dbReference>
<comment type="caution">
    <text evidence="2">The sequence shown here is derived from an EMBL/GenBank/DDBJ whole genome shotgun (WGS) entry which is preliminary data.</text>
</comment>
<proteinExistence type="predicted"/>
<dbReference type="InterPro" id="IPR052895">
    <property type="entry name" value="HetReg/Transcr_Mod"/>
</dbReference>
<dbReference type="Pfam" id="PF26639">
    <property type="entry name" value="Het-6_barrel"/>
    <property type="match status" value="1"/>
</dbReference>
<dbReference type="EMBL" id="JANBVO010000010">
    <property type="protein sequence ID" value="KAJ9149338.1"/>
    <property type="molecule type" value="Genomic_DNA"/>
</dbReference>